<dbReference type="Gene3D" id="1.10.287.70">
    <property type="match status" value="1"/>
</dbReference>
<dbReference type="EMBL" id="JADBGQ010000004">
    <property type="protein sequence ID" value="KAG5401442.1"/>
    <property type="molecule type" value="Genomic_DNA"/>
</dbReference>
<organism evidence="4 5">
    <name type="scientific">Brassica rapa subsp. trilocularis</name>
    <dbReference type="NCBI Taxonomy" id="1813537"/>
    <lineage>
        <taxon>Eukaryota</taxon>
        <taxon>Viridiplantae</taxon>
        <taxon>Streptophyta</taxon>
        <taxon>Embryophyta</taxon>
        <taxon>Tracheophyta</taxon>
        <taxon>Spermatophyta</taxon>
        <taxon>Magnoliopsida</taxon>
        <taxon>eudicotyledons</taxon>
        <taxon>Gunneridae</taxon>
        <taxon>Pentapetalae</taxon>
        <taxon>rosids</taxon>
        <taxon>malvids</taxon>
        <taxon>Brassicales</taxon>
        <taxon>Brassicaceae</taxon>
        <taxon>Brassiceae</taxon>
        <taxon>Brassica</taxon>
    </lineage>
</organism>
<accession>A0ABQ7MRU1</accession>
<name>A0ABQ7MRU1_BRACM</name>
<feature type="chain" id="PRO_5047165924" description="Ionotropic glutamate receptor C-terminal domain-containing protein" evidence="3">
    <location>
        <begin position="26"/>
        <end position="349"/>
    </location>
</feature>
<keyword evidence="2" id="KW-0472">Membrane</keyword>
<evidence type="ECO:0000256" key="2">
    <source>
        <dbReference type="SAM" id="Phobius"/>
    </source>
</evidence>
<evidence type="ECO:0000313" key="4">
    <source>
        <dbReference type="EMBL" id="KAG5401442.1"/>
    </source>
</evidence>
<proteinExistence type="predicted"/>
<feature type="compositionally biased region" description="Basic residues" evidence="1">
    <location>
        <begin position="247"/>
        <end position="261"/>
    </location>
</feature>
<feature type="region of interest" description="Disordered" evidence="1">
    <location>
        <begin position="242"/>
        <end position="270"/>
    </location>
</feature>
<gene>
    <name evidence="4" type="primary">A04g506540.1_BraROA</name>
    <name evidence="4" type="ORF">IGI04_016049</name>
</gene>
<feature type="transmembrane region" description="Helical" evidence="2">
    <location>
        <begin position="188"/>
        <end position="206"/>
    </location>
</feature>
<reference evidence="4 5" key="1">
    <citation type="submission" date="2021-03" db="EMBL/GenBank/DDBJ databases">
        <authorList>
            <person name="King G.J."/>
            <person name="Bancroft I."/>
            <person name="Baten A."/>
            <person name="Bloomfield J."/>
            <person name="Borpatragohain P."/>
            <person name="He Z."/>
            <person name="Irish N."/>
            <person name="Irwin J."/>
            <person name="Liu K."/>
            <person name="Mauleon R.P."/>
            <person name="Moore J."/>
            <person name="Morris R."/>
            <person name="Ostergaard L."/>
            <person name="Wang B."/>
            <person name="Wells R."/>
        </authorList>
    </citation>
    <scope>NUCLEOTIDE SEQUENCE [LARGE SCALE GENOMIC DNA]</scope>
    <source>
        <strain evidence="4">R-o-18</strain>
        <tissue evidence="4">Leaf</tissue>
    </source>
</reference>
<dbReference type="Proteomes" id="UP000823674">
    <property type="component" value="Chromosome A04"/>
</dbReference>
<evidence type="ECO:0008006" key="6">
    <source>
        <dbReference type="Google" id="ProtNLM"/>
    </source>
</evidence>
<evidence type="ECO:0000313" key="5">
    <source>
        <dbReference type="Proteomes" id="UP000823674"/>
    </source>
</evidence>
<keyword evidence="2" id="KW-0812">Transmembrane</keyword>
<keyword evidence="3" id="KW-0732">Signal</keyword>
<dbReference type="PANTHER" id="PTHR18966">
    <property type="entry name" value="IONOTROPIC GLUTAMATE RECEPTOR"/>
    <property type="match status" value="1"/>
</dbReference>
<dbReference type="InterPro" id="IPR015683">
    <property type="entry name" value="Ionotropic_Glu_rcpt"/>
</dbReference>
<evidence type="ECO:0000256" key="3">
    <source>
        <dbReference type="SAM" id="SignalP"/>
    </source>
</evidence>
<sequence length="349" mass="40088">MRNKRVFSFFLLFFISVCFMELGRGQNNKRTEVNVVAVTDVRTTYSKVDMLCVNSSLSDFYSSRPQFQTRLVVNVGDSRNEVVEAAAAGPLLISSLSFRAITYDVSYDFIPFEKLNGQATGNYNDLGHQVFLGRYDVVVRDITILANRSSYIDFTFSFIKSGVGLIVSMDDLVRGDQFRFLKPLSLKLWLTSFVCFLIVGFTVWVLENIVNVSPTRYRASTIFVGDGFSTFHKAPHHKLRSANFRKERQHGKRQHGKRRDRQSRGGAQIEDVSQDPREVPLVAHVGLWLLSVGKSCAFKGSMQLWKIVTMWFKREQDYNREDKARRRGLTNREDKARRLGLTKFTRLTT</sequence>
<evidence type="ECO:0000256" key="1">
    <source>
        <dbReference type="SAM" id="MobiDB-lite"/>
    </source>
</evidence>
<keyword evidence="5" id="KW-1185">Reference proteome</keyword>
<dbReference type="Gene3D" id="3.40.190.10">
    <property type="entry name" value="Periplasmic binding protein-like II"/>
    <property type="match status" value="1"/>
</dbReference>
<feature type="signal peptide" evidence="3">
    <location>
        <begin position="1"/>
        <end position="25"/>
    </location>
</feature>
<dbReference type="SUPFAM" id="SSF53850">
    <property type="entry name" value="Periplasmic binding protein-like II"/>
    <property type="match status" value="1"/>
</dbReference>
<comment type="caution">
    <text evidence="4">The sequence shown here is derived from an EMBL/GenBank/DDBJ whole genome shotgun (WGS) entry which is preliminary data.</text>
</comment>
<keyword evidence="2" id="KW-1133">Transmembrane helix</keyword>
<protein>
    <recommendedName>
        <fullName evidence="6">Ionotropic glutamate receptor C-terminal domain-containing protein</fullName>
    </recommendedName>
</protein>